<dbReference type="RefSeq" id="WP_142528639.1">
    <property type="nucleotide sequence ID" value="NZ_CBCSJO010000006.1"/>
</dbReference>
<dbReference type="AlphaFoldDB" id="A0A521DTS0"/>
<dbReference type="Pfam" id="PF10851">
    <property type="entry name" value="DUF2652"/>
    <property type="match status" value="1"/>
</dbReference>
<evidence type="ECO:0000313" key="1">
    <source>
        <dbReference type="EMBL" id="SMO75104.1"/>
    </source>
</evidence>
<dbReference type="EMBL" id="FXTN01000006">
    <property type="protein sequence ID" value="SMO75104.1"/>
    <property type="molecule type" value="Genomic_DNA"/>
</dbReference>
<dbReference type="InterPro" id="IPR020503">
    <property type="entry name" value="Uncharacterised_Rv2561"/>
</dbReference>
<dbReference type="OrthoDB" id="625021at2"/>
<reference evidence="1 2" key="1">
    <citation type="submission" date="2017-05" db="EMBL/GenBank/DDBJ databases">
        <authorList>
            <person name="Varghese N."/>
            <person name="Submissions S."/>
        </authorList>
    </citation>
    <scope>NUCLEOTIDE SEQUENCE [LARGE SCALE GENOMIC DNA]</scope>
    <source>
        <strain evidence="1 2">DSM 19036</strain>
    </source>
</reference>
<evidence type="ECO:0008006" key="3">
    <source>
        <dbReference type="Google" id="ProtNLM"/>
    </source>
</evidence>
<name>A0A521DTS0_9SPHI</name>
<gene>
    <name evidence="1" type="ORF">SAMN06265348_106172</name>
</gene>
<protein>
    <recommendedName>
        <fullName evidence="3">DUF2652 domain-containing protein</fullName>
    </recommendedName>
</protein>
<accession>A0A521DTS0</accession>
<organism evidence="1 2">
    <name type="scientific">Pedobacter westerhofensis</name>
    <dbReference type="NCBI Taxonomy" id="425512"/>
    <lineage>
        <taxon>Bacteria</taxon>
        <taxon>Pseudomonadati</taxon>
        <taxon>Bacteroidota</taxon>
        <taxon>Sphingobacteriia</taxon>
        <taxon>Sphingobacteriales</taxon>
        <taxon>Sphingobacteriaceae</taxon>
        <taxon>Pedobacter</taxon>
    </lineage>
</organism>
<keyword evidence="2" id="KW-1185">Reference proteome</keyword>
<proteinExistence type="predicted"/>
<sequence>MKYQQYNNFPGIGSETSNFASLNQGSLLIPDISGFTKFVHDTDIGTGKYVISRLLTVLLDCNILGLKVSEIEGDAILFYKLGKRLSSEEVLAQFSTMQHRFSIELSKLSRETGIELKLSLKMIAHYGPLAEYHVGRFTKLYGTSVIEAHRLLKNSIDGDEYLIITDNLLDSEMLPDDRIGFANRVCETYNHLERICFTWLRFIPELHSKSLVAV</sequence>
<dbReference type="Proteomes" id="UP000320300">
    <property type="component" value="Unassembled WGS sequence"/>
</dbReference>
<evidence type="ECO:0000313" key="2">
    <source>
        <dbReference type="Proteomes" id="UP000320300"/>
    </source>
</evidence>